<dbReference type="Gene3D" id="3.40.50.10810">
    <property type="entry name" value="Tandem AAA-ATPase domain"/>
    <property type="match status" value="1"/>
</dbReference>
<dbReference type="GO" id="GO:0005524">
    <property type="term" value="F:ATP binding"/>
    <property type="evidence" value="ECO:0007669"/>
    <property type="project" value="UniProtKB-KW"/>
</dbReference>
<dbReference type="InterPro" id="IPR044574">
    <property type="entry name" value="ARIP4-like"/>
</dbReference>
<dbReference type="Pfam" id="PF00271">
    <property type="entry name" value="Helicase_C"/>
    <property type="match status" value="1"/>
</dbReference>
<name>K7G773_PELSI</name>
<dbReference type="PROSITE" id="PS51194">
    <property type="entry name" value="HELICASE_CTER"/>
    <property type="match status" value="1"/>
</dbReference>
<protein>
    <submittedName>
        <fullName evidence="11">RAD54 like 2</fullName>
    </submittedName>
</protein>
<dbReference type="GeneTree" id="ENSGT00940000155763"/>
<comment type="similarity">
    <text evidence="2">Belongs to the SNF2/RAD54 helicase family.</text>
</comment>
<feature type="compositionally biased region" description="Acidic residues" evidence="9">
    <location>
        <begin position="995"/>
        <end position="1009"/>
    </location>
</feature>
<dbReference type="EMBL" id="AGCU01080539">
    <property type="status" value="NOT_ANNOTATED_CDS"/>
    <property type="molecule type" value="Genomic_DNA"/>
</dbReference>
<dbReference type="EMBL" id="AGCU01080536">
    <property type="status" value="NOT_ANNOTATED_CDS"/>
    <property type="molecule type" value="Genomic_DNA"/>
</dbReference>
<dbReference type="CDD" id="cd18793">
    <property type="entry name" value="SF2_C_SNF"/>
    <property type="match status" value="1"/>
</dbReference>
<evidence type="ECO:0000256" key="9">
    <source>
        <dbReference type="SAM" id="MobiDB-lite"/>
    </source>
</evidence>
<dbReference type="Gene3D" id="1.20.120.850">
    <property type="entry name" value="SWI2/SNF2 ATPases, N-terminal domain"/>
    <property type="match status" value="1"/>
</dbReference>
<keyword evidence="4" id="KW-0378">Hydrolase</keyword>
<feature type="compositionally biased region" description="Basic and acidic residues" evidence="9">
    <location>
        <begin position="788"/>
        <end position="798"/>
    </location>
</feature>
<keyword evidence="8" id="KW-0539">Nucleus</keyword>
<reference evidence="12" key="1">
    <citation type="submission" date="2011-10" db="EMBL/GenBank/DDBJ databases">
        <authorList>
            <consortium name="Soft-shell Turtle Genome Consortium"/>
        </authorList>
    </citation>
    <scope>NUCLEOTIDE SEQUENCE [LARGE SCALE GENOMIC DNA]</scope>
    <source>
        <strain evidence="12">Daiwa-1</strain>
    </source>
</reference>
<dbReference type="SUPFAM" id="SSF52540">
    <property type="entry name" value="P-loop containing nucleoside triphosphate hydrolases"/>
    <property type="match status" value="2"/>
</dbReference>
<evidence type="ECO:0000256" key="4">
    <source>
        <dbReference type="ARBA" id="ARBA00022801"/>
    </source>
</evidence>
<feature type="domain" description="Helicase C-terminal" evidence="10">
    <location>
        <begin position="288"/>
        <end position="462"/>
    </location>
</feature>
<evidence type="ECO:0000256" key="3">
    <source>
        <dbReference type="ARBA" id="ARBA00022741"/>
    </source>
</evidence>
<feature type="region of interest" description="Disordered" evidence="9">
    <location>
        <begin position="765"/>
        <end position="822"/>
    </location>
</feature>
<dbReference type="Gene3D" id="3.40.50.300">
    <property type="entry name" value="P-loop containing nucleotide triphosphate hydrolases"/>
    <property type="match status" value="2"/>
</dbReference>
<dbReference type="EMBL" id="AGCU01080534">
    <property type="status" value="NOT_ANNOTATED_CDS"/>
    <property type="molecule type" value="Genomic_DNA"/>
</dbReference>
<keyword evidence="5" id="KW-0347">Helicase</keyword>
<dbReference type="EMBL" id="AGCU01080537">
    <property type="status" value="NOT_ANNOTATED_CDS"/>
    <property type="molecule type" value="Genomic_DNA"/>
</dbReference>
<feature type="region of interest" description="Disordered" evidence="9">
    <location>
        <begin position="975"/>
        <end position="1009"/>
    </location>
</feature>
<dbReference type="InterPro" id="IPR001650">
    <property type="entry name" value="Helicase_C-like"/>
</dbReference>
<dbReference type="EMBL" id="AGCU01080532">
    <property type="status" value="NOT_ANNOTATED_CDS"/>
    <property type="molecule type" value="Genomic_DNA"/>
</dbReference>
<evidence type="ECO:0000256" key="7">
    <source>
        <dbReference type="ARBA" id="ARBA00023125"/>
    </source>
</evidence>
<reference evidence="12" key="2">
    <citation type="journal article" date="2013" name="Nat. Genet.">
        <title>The draft genomes of soft-shell turtle and green sea turtle yield insights into the development and evolution of the turtle-specific body plan.</title>
        <authorList>
            <person name="Wang Z."/>
            <person name="Pascual-Anaya J."/>
            <person name="Zadissa A."/>
            <person name="Li W."/>
            <person name="Niimura Y."/>
            <person name="Huang Z."/>
            <person name="Li C."/>
            <person name="White S."/>
            <person name="Xiong Z."/>
            <person name="Fang D."/>
            <person name="Wang B."/>
            <person name="Ming Y."/>
            <person name="Chen Y."/>
            <person name="Zheng Y."/>
            <person name="Kuraku S."/>
            <person name="Pignatelli M."/>
            <person name="Herrero J."/>
            <person name="Beal K."/>
            <person name="Nozawa M."/>
            <person name="Li Q."/>
            <person name="Wang J."/>
            <person name="Zhang H."/>
            <person name="Yu L."/>
            <person name="Shigenobu S."/>
            <person name="Wang J."/>
            <person name="Liu J."/>
            <person name="Flicek P."/>
            <person name="Searle S."/>
            <person name="Wang J."/>
            <person name="Kuratani S."/>
            <person name="Yin Y."/>
            <person name="Aken B."/>
            <person name="Zhang G."/>
            <person name="Irie N."/>
        </authorList>
    </citation>
    <scope>NUCLEOTIDE SEQUENCE [LARGE SCALE GENOMIC DNA]</scope>
    <source>
        <strain evidence="12">Daiwa-1</strain>
    </source>
</reference>
<dbReference type="PANTHER" id="PTHR45797:SF1">
    <property type="entry name" value="HELICASE ARIP4"/>
    <property type="match status" value="1"/>
</dbReference>
<dbReference type="Proteomes" id="UP000007267">
    <property type="component" value="Unassembled WGS sequence"/>
</dbReference>
<dbReference type="SMART" id="SM00490">
    <property type="entry name" value="HELICc"/>
    <property type="match status" value="1"/>
</dbReference>
<feature type="compositionally biased region" description="Basic and acidic residues" evidence="9">
    <location>
        <begin position="765"/>
        <end position="774"/>
    </location>
</feature>
<dbReference type="Ensembl" id="ENSPSIT00000016210.1">
    <property type="protein sequence ID" value="ENSPSIP00000016134.1"/>
    <property type="gene ID" value="ENSPSIG00000014346.1"/>
</dbReference>
<comment type="subcellular location">
    <subcellularLocation>
        <location evidence="1">Nucleus</location>
    </subcellularLocation>
</comment>
<dbReference type="EMBL" id="AGCU01080535">
    <property type="status" value="NOT_ANNOTATED_CDS"/>
    <property type="molecule type" value="Genomic_DNA"/>
</dbReference>
<evidence type="ECO:0000256" key="5">
    <source>
        <dbReference type="ARBA" id="ARBA00022806"/>
    </source>
</evidence>
<evidence type="ECO:0000256" key="2">
    <source>
        <dbReference type="ARBA" id="ARBA00007025"/>
    </source>
</evidence>
<keyword evidence="7" id="KW-0238">DNA-binding</keyword>
<evidence type="ECO:0000313" key="11">
    <source>
        <dbReference type="Ensembl" id="ENSPSIP00000016134.1"/>
    </source>
</evidence>
<dbReference type="PANTHER" id="PTHR45797">
    <property type="entry name" value="RAD54-LIKE"/>
    <property type="match status" value="1"/>
</dbReference>
<dbReference type="AlphaFoldDB" id="K7G773"/>
<dbReference type="InterPro" id="IPR027417">
    <property type="entry name" value="P-loop_NTPase"/>
</dbReference>
<keyword evidence="3" id="KW-0547">Nucleotide-binding</keyword>
<proteinExistence type="inferred from homology"/>
<dbReference type="InterPro" id="IPR000330">
    <property type="entry name" value="SNF2_N"/>
</dbReference>
<feature type="compositionally biased region" description="Polar residues" evidence="9">
    <location>
        <begin position="979"/>
        <end position="988"/>
    </location>
</feature>
<dbReference type="GO" id="GO:0005634">
    <property type="term" value="C:nucleus"/>
    <property type="evidence" value="ECO:0007669"/>
    <property type="project" value="UniProtKB-SubCell"/>
</dbReference>
<evidence type="ECO:0000313" key="12">
    <source>
        <dbReference type="Proteomes" id="UP000007267"/>
    </source>
</evidence>
<feature type="region of interest" description="Disordered" evidence="9">
    <location>
        <begin position="713"/>
        <end position="740"/>
    </location>
</feature>
<reference evidence="11" key="3">
    <citation type="submission" date="2025-08" db="UniProtKB">
        <authorList>
            <consortium name="Ensembl"/>
        </authorList>
    </citation>
    <scope>IDENTIFICATION</scope>
</reference>
<keyword evidence="12" id="KW-1185">Reference proteome</keyword>
<evidence type="ECO:0000256" key="6">
    <source>
        <dbReference type="ARBA" id="ARBA00022840"/>
    </source>
</evidence>
<dbReference type="InterPro" id="IPR049730">
    <property type="entry name" value="SNF2/RAD54-like_C"/>
</dbReference>
<dbReference type="GO" id="GO:0003677">
    <property type="term" value="F:DNA binding"/>
    <property type="evidence" value="ECO:0007669"/>
    <property type="project" value="UniProtKB-KW"/>
</dbReference>
<evidence type="ECO:0000259" key="10">
    <source>
        <dbReference type="PROSITE" id="PS51194"/>
    </source>
</evidence>
<gene>
    <name evidence="11" type="primary">RAD54L2</name>
</gene>
<reference evidence="11" key="4">
    <citation type="submission" date="2025-09" db="UniProtKB">
        <authorList>
            <consortium name="Ensembl"/>
        </authorList>
    </citation>
    <scope>IDENTIFICATION</scope>
</reference>
<organism evidence="11 12">
    <name type="scientific">Pelodiscus sinensis</name>
    <name type="common">Chinese softshell turtle</name>
    <name type="synonym">Trionyx sinensis</name>
    <dbReference type="NCBI Taxonomy" id="13735"/>
    <lineage>
        <taxon>Eukaryota</taxon>
        <taxon>Metazoa</taxon>
        <taxon>Chordata</taxon>
        <taxon>Craniata</taxon>
        <taxon>Vertebrata</taxon>
        <taxon>Euteleostomi</taxon>
        <taxon>Archelosauria</taxon>
        <taxon>Testudinata</taxon>
        <taxon>Testudines</taxon>
        <taxon>Cryptodira</taxon>
        <taxon>Trionychia</taxon>
        <taxon>Trionychidae</taxon>
        <taxon>Pelodiscus</taxon>
    </lineage>
</organism>
<keyword evidence="6" id="KW-0067">ATP-binding</keyword>
<accession>K7G773</accession>
<dbReference type="EMBL" id="AGCU01080540">
    <property type="status" value="NOT_ANNOTATED_CDS"/>
    <property type="molecule type" value="Genomic_DNA"/>
</dbReference>
<dbReference type="EMBL" id="AGCU01080533">
    <property type="status" value="NOT_ANNOTATED_CDS"/>
    <property type="molecule type" value="Genomic_DNA"/>
</dbReference>
<sequence>PADHVTPCSFPAGIEKALSRPGPDVVICDEGHRIKNCHASTSQALKNIRSRRRVVLTGYPLQNNLIEYWCMVDFVRPDFLGTRQEFSNMFERPILNGQCIDSTPQDVRLMRYRSHVLHSLLEGFVQRRGHNVLKAQLPYKEEHVILVRLSKIQRALYTEFMNRFRDAGNSGWLGLNPLKAFCVCCKIWNHPDVLYEALQKENLANEQDLDVDDLGTAGTNSRCQPPGMKVKTESGALASPMGEATNSKFIQGIGFNPFQERANQVVTYEWAKDILCDYQTGVLENSPKMVLLFHLIEESVQQGDKILVFSQSLSTLSVIEEFLAKRPMPSRPGSDAQGVHNWVRNLHYYRLDGSTSASERERLINQFNDPSNGSVWLFLLSTRAGCLGVNLIGANRVVVFDASWNPCHDAQAVCRVYRYGQKKPCHIYRLVSDYTLEKKIYDRQVSKQGMSDRVVDDLNPVLNFTRREVENLLHFVEEESNPAQLALDPVKMKESVLQLACLKYPHLITKEPFQHESLLIDRKEHKLTKAEKKAAKKSYEEEKRASVPYTRPSYAQYYPASDQSLTSIPAFSQRNWRPVFKGEDKPVASVRPVQSTPIPMMPRHVPLGAMGSASGSNPAVNFPINYLQRAGVLVQKIVTTTGQPFLGSHSWLGAQGRAPRGREGEEAALPAGALGGFPRSWGISSGGLALQLGKGVKEGIGCPRILMGQLEARSHPSPTGCRTSQGRQQGGEGLELWISPSRGPVMEPLRLWLSPRYCDSGHEHLHRRAGENHARAVAGPPPAPSQHVDGHLALDLRGSKRKSSSPSAPEEPARRPQKKRHLPAPVQSYEHGYPVSSGFPLPPVSLNHTLTHPFAPQAGNSLYMGTGSSYYQLPNLLPDPQLVFPVTTDPLLTAGTASSSAATSATASVPSFMLNPSMAGVLPGYSLPFTQSLLPEPRMFAPFPAPGLPGSLPRSMASAYSGYLSPHSGYPAGGLLRSQVPQFDSQEASEAGCSSDEDKDDDVIEITGK</sequence>
<dbReference type="GO" id="GO:0016887">
    <property type="term" value="F:ATP hydrolysis activity"/>
    <property type="evidence" value="ECO:0007669"/>
    <property type="project" value="InterPro"/>
</dbReference>
<dbReference type="GO" id="GO:0004386">
    <property type="term" value="F:helicase activity"/>
    <property type="evidence" value="ECO:0007669"/>
    <property type="project" value="UniProtKB-KW"/>
</dbReference>
<dbReference type="InterPro" id="IPR038718">
    <property type="entry name" value="SNF2-like_sf"/>
</dbReference>
<dbReference type="Pfam" id="PF00176">
    <property type="entry name" value="SNF2-rel_dom"/>
    <property type="match status" value="1"/>
</dbReference>
<dbReference type="EMBL" id="AGCU01080538">
    <property type="status" value="NOT_ANNOTATED_CDS"/>
    <property type="molecule type" value="Genomic_DNA"/>
</dbReference>
<evidence type="ECO:0000256" key="1">
    <source>
        <dbReference type="ARBA" id="ARBA00004123"/>
    </source>
</evidence>
<evidence type="ECO:0000256" key="8">
    <source>
        <dbReference type="ARBA" id="ARBA00023242"/>
    </source>
</evidence>